<accession>A0AAW3ELQ2</accession>
<evidence type="ECO:0000313" key="3">
    <source>
        <dbReference type="Proteomes" id="UP000029257"/>
    </source>
</evidence>
<name>A0AAW3ELQ2_9GAMM</name>
<evidence type="ECO:0000313" key="2">
    <source>
        <dbReference type="EMBL" id="KGA30021.1"/>
    </source>
</evidence>
<evidence type="ECO:0000313" key="1">
    <source>
        <dbReference type="EMBL" id="KFX09819.1"/>
    </source>
</evidence>
<gene>
    <name evidence="1" type="ORF">JV38_02535</name>
    <name evidence="2" type="ORF">KU73_06260</name>
</gene>
<dbReference type="EMBL" id="JQHP01000001">
    <property type="protein sequence ID" value="KFX09819.1"/>
    <property type="molecule type" value="Genomic_DNA"/>
</dbReference>
<keyword evidence="4" id="KW-1185">Reference proteome</keyword>
<protein>
    <recommendedName>
        <fullName evidence="5">Transposase</fullName>
    </recommendedName>
</protein>
<comment type="caution">
    <text evidence="1">The sequence shown here is derived from an EMBL/GenBank/DDBJ whole genome shotgun (WGS) entry which is preliminary data.</text>
</comment>
<dbReference type="Proteomes" id="UP000029436">
    <property type="component" value="Unassembled WGS sequence"/>
</dbReference>
<sequence length="71" mass="8145">MPIALSRSWSDPSAVNTLVERVTIIQRLYVMIVEIDSSYQARWVCLYAVTKVKEYTQKNNAAAINKKALRK</sequence>
<reference evidence="3 4" key="1">
    <citation type="submission" date="2014-08" db="EMBL/GenBank/DDBJ databases">
        <title>Genome sequences of NCPPB Pectobacterium isolates.</title>
        <authorList>
            <person name="Glover R.H."/>
            <person name="Sapp M."/>
            <person name="Elphinstone J."/>
        </authorList>
    </citation>
    <scope>NUCLEOTIDE SEQUENCE [LARGE SCALE GENOMIC DNA]</scope>
    <source>
        <strain evidence="1 3">NCPPB 3701</strain>
        <strain evidence="2 4">NCPPB3702</strain>
    </source>
</reference>
<proteinExistence type="predicted"/>
<organism evidence="1 3">
    <name type="scientific">Pectobacterium wasabiae</name>
    <dbReference type="NCBI Taxonomy" id="55208"/>
    <lineage>
        <taxon>Bacteria</taxon>
        <taxon>Pseudomonadati</taxon>
        <taxon>Pseudomonadota</taxon>
        <taxon>Gammaproteobacteria</taxon>
        <taxon>Enterobacterales</taxon>
        <taxon>Pectobacteriaceae</taxon>
        <taxon>Pectobacterium</taxon>
    </lineage>
</organism>
<dbReference type="AlphaFoldDB" id="A0AAW3ELQ2"/>
<evidence type="ECO:0000313" key="4">
    <source>
        <dbReference type="Proteomes" id="UP000029436"/>
    </source>
</evidence>
<evidence type="ECO:0008006" key="5">
    <source>
        <dbReference type="Google" id="ProtNLM"/>
    </source>
</evidence>
<dbReference type="EMBL" id="JQOH01000002">
    <property type="protein sequence ID" value="KGA30021.1"/>
    <property type="molecule type" value="Genomic_DNA"/>
</dbReference>
<dbReference type="Proteomes" id="UP000029257">
    <property type="component" value="Unassembled WGS sequence"/>
</dbReference>